<dbReference type="EMBL" id="JBDJPC010000009">
    <property type="protein sequence ID" value="KAL1491652.1"/>
    <property type="molecule type" value="Genomic_DNA"/>
</dbReference>
<evidence type="ECO:0000313" key="1">
    <source>
        <dbReference type="EMBL" id="KAL1491652.1"/>
    </source>
</evidence>
<protein>
    <submittedName>
        <fullName evidence="1">Uncharacterized protein</fullName>
    </submittedName>
</protein>
<dbReference type="AlphaFoldDB" id="A0ABD1EAF6"/>
<keyword evidence="2" id="KW-1185">Reference proteome</keyword>
<sequence>MTVLKKMQVYVVVLKSGTWLNREIRRNFSVQTKDEVSAVGRGPLTFKNSARITHSGLHVVRWNSSSTEKSIGYQLVKNLCGFFSSPSLGDGVVLTADDRPLEDQPSSRGCGRSRGFEMQNCHLIGKTIFREERLVVNLETFNWKRTEQIGPLIAIGRSQFVPPDCVPEIKSIKWLESLAVCVVFLTIETHQ</sequence>
<proteinExistence type="predicted"/>
<accession>A0ABD1EAF6</accession>
<dbReference type="Proteomes" id="UP001566132">
    <property type="component" value="Unassembled WGS sequence"/>
</dbReference>
<reference evidence="1 2" key="1">
    <citation type="submission" date="2024-05" db="EMBL/GenBank/DDBJ databases">
        <title>Genetic variation in Jamaican populations of the coffee berry borer (Hypothenemus hampei).</title>
        <authorList>
            <person name="Errbii M."/>
            <person name="Myrie A."/>
        </authorList>
    </citation>
    <scope>NUCLEOTIDE SEQUENCE [LARGE SCALE GENOMIC DNA]</scope>
    <source>
        <strain evidence="1">JA-Hopewell-2020-01-JO</strain>
        <tissue evidence="1">Whole body</tissue>
    </source>
</reference>
<evidence type="ECO:0000313" key="2">
    <source>
        <dbReference type="Proteomes" id="UP001566132"/>
    </source>
</evidence>
<comment type="caution">
    <text evidence="1">The sequence shown here is derived from an EMBL/GenBank/DDBJ whole genome shotgun (WGS) entry which is preliminary data.</text>
</comment>
<organism evidence="1 2">
    <name type="scientific">Hypothenemus hampei</name>
    <name type="common">Coffee berry borer</name>
    <dbReference type="NCBI Taxonomy" id="57062"/>
    <lineage>
        <taxon>Eukaryota</taxon>
        <taxon>Metazoa</taxon>
        <taxon>Ecdysozoa</taxon>
        <taxon>Arthropoda</taxon>
        <taxon>Hexapoda</taxon>
        <taxon>Insecta</taxon>
        <taxon>Pterygota</taxon>
        <taxon>Neoptera</taxon>
        <taxon>Endopterygota</taxon>
        <taxon>Coleoptera</taxon>
        <taxon>Polyphaga</taxon>
        <taxon>Cucujiformia</taxon>
        <taxon>Curculionidae</taxon>
        <taxon>Scolytinae</taxon>
        <taxon>Hypothenemus</taxon>
    </lineage>
</organism>
<name>A0ABD1EAF6_HYPHA</name>
<gene>
    <name evidence="1" type="ORF">ABEB36_012216</name>
</gene>